<dbReference type="STRING" id="1447883.A0A2B7XTS6"/>
<feature type="region of interest" description="Disordered" evidence="5">
    <location>
        <begin position="301"/>
        <end position="322"/>
    </location>
</feature>
<evidence type="ECO:0000256" key="5">
    <source>
        <dbReference type="SAM" id="MobiDB-lite"/>
    </source>
</evidence>
<feature type="compositionally biased region" description="Polar residues" evidence="5">
    <location>
        <begin position="445"/>
        <end position="477"/>
    </location>
</feature>
<feature type="compositionally biased region" description="Basic and acidic residues" evidence="5">
    <location>
        <begin position="669"/>
        <end position="681"/>
    </location>
</feature>
<feature type="compositionally biased region" description="Pro residues" evidence="5">
    <location>
        <begin position="703"/>
        <end position="712"/>
    </location>
</feature>
<dbReference type="GO" id="GO:0030968">
    <property type="term" value="P:endoplasmic reticulum unfolded protein response"/>
    <property type="evidence" value="ECO:0007669"/>
    <property type="project" value="TreeGrafter"/>
</dbReference>
<feature type="domain" description="Ubiquitin-like" evidence="6">
    <location>
        <begin position="28"/>
        <end position="85"/>
    </location>
</feature>
<dbReference type="Proteomes" id="UP000224634">
    <property type="component" value="Unassembled WGS sequence"/>
</dbReference>
<feature type="compositionally biased region" description="Polar residues" evidence="5">
    <location>
        <begin position="306"/>
        <end position="319"/>
    </location>
</feature>
<evidence type="ECO:0000256" key="3">
    <source>
        <dbReference type="ARBA" id="ARBA00022989"/>
    </source>
</evidence>
<dbReference type="PROSITE" id="PS50053">
    <property type="entry name" value="UBIQUITIN_2"/>
    <property type="match status" value="1"/>
</dbReference>
<comment type="caution">
    <text evidence="7">The sequence shown here is derived from an EMBL/GenBank/DDBJ whole genome shotgun (WGS) entry which is preliminary data.</text>
</comment>
<dbReference type="EMBL" id="PDNA01000123">
    <property type="protein sequence ID" value="PGH12042.1"/>
    <property type="molecule type" value="Genomic_DNA"/>
</dbReference>
<dbReference type="PANTHER" id="PTHR12943">
    <property type="entry name" value="HOMOCYSTEINE-RESPONSIVE ENDOPLASMIC RETICULUM-RESIDENT UNIQUITIN-LIKE DOMAIN HERPUD PROTEIN FAMILY MEMBER"/>
    <property type="match status" value="1"/>
</dbReference>
<feature type="region of interest" description="Disordered" evidence="5">
    <location>
        <begin position="1"/>
        <end position="22"/>
    </location>
</feature>
<name>A0A2B7XTS6_POLH7</name>
<dbReference type="PANTHER" id="PTHR12943:SF27">
    <property type="entry name" value="HOMOCYSTEINE-INDUCED ENDOPLASMIC RETICULUM PROTEIN, ISOFORM A"/>
    <property type="match status" value="1"/>
</dbReference>
<dbReference type="OrthoDB" id="21589at2759"/>
<proteinExistence type="predicted"/>
<keyword evidence="4" id="KW-0472">Membrane</keyword>
<feature type="region of interest" description="Disordered" evidence="5">
    <location>
        <begin position="198"/>
        <end position="283"/>
    </location>
</feature>
<dbReference type="GO" id="GO:0016020">
    <property type="term" value="C:membrane"/>
    <property type="evidence" value="ECO:0007669"/>
    <property type="project" value="UniProtKB-SubCell"/>
</dbReference>
<dbReference type="InterPro" id="IPR039751">
    <property type="entry name" value="HERPUD1/2"/>
</dbReference>
<feature type="compositionally biased region" description="Polar residues" evidence="5">
    <location>
        <begin position="214"/>
        <end position="249"/>
    </location>
</feature>
<evidence type="ECO:0000256" key="1">
    <source>
        <dbReference type="ARBA" id="ARBA00004370"/>
    </source>
</evidence>
<feature type="compositionally biased region" description="Polar residues" evidence="5">
    <location>
        <begin position="111"/>
        <end position="120"/>
    </location>
</feature>
<dbReference type="InterPro" id="IPR000626">
    <property type="entry name" value="Ubiquitin-like_dom"/>
</dbReference>
<reference evidence="7 8" key="1">
    <citation type="submission" date="2017-10" db="EMBL/GenBank/DDBJ databases">
        <title>Comparative genomics in systemic dimorphic fungi from Ajellomycetaceae.</title>
        <authorList>
            <person name="Munoz J.F."/>
            <person name="Mcewen J.G."/>
            <person name="Clay O.K."/>
            <person name="Cuomo C.A."/>
        </authorList>
    </citation>
    <scope>NUCLEOTIDE SEQUENCE [LARGE SCALE GENOMIC DNA]</scope>
    <source>
        <strain evidence="7 8">UAMH7299</strain>
    </source>
</reference>
<accession>A0A2B7XTS6</accession>
<feature type="region of interest" description="Disordered" evidence="5">
    <location>
        <begin position="445"/>
        <end position="478"/>
    </location>
</feature>
<organism evidence="7 8">
    <name type="scientific">Polytolypa hystricis (strain UAMH7299)</name>
    <dbReference type="NCBI Taxonomy" id="1447883"/>
    <lineage>
        <taxon>Eukaryota</taxon>
        <taxon>Fungi</taxon>
        <taxon>Dikarya</taxon>
        <taxon>Ascomycota</taxon>
        <taxon>Pezizomycotina</taxon>
        <taxon>Eurotiomycetes</taxon>
        <taxon>Eurotiomycetidae</taxon>
        <taxon>Onygenales</taxon>
        <taxon>Onygenales incertae sedis</taxon>
        <taxon>Polytolypa</taxon>
    </lineage>
</organism>
<feature type="region of interest" description="Disordered" evidence="5">
    <location>
        <begin position="669"/>
        <end position="720"/>
    </location>
</feature>
<keyword evidence="2" id="KW-0812">Transmembrane</keyword>
<evidence type="ECO:0000256" key="4">
    <source>
        <dbReference type="ARBA" id="ARBA00023136"/>
    </source>
</evidence>
<sequence length="720" mass="77494">MASDAASLTSPPTAHSGSSDSNSETIILNVLSPSVQAPNRITLNDLPLSTTVSELKDRLAERLPNTPRPETQRLIYRGRPLSDDEEQLSNILEPSETRVHSMHLVLPPTSMPSLQATITGGPNAPRPASTTPTPDLRDHIPQPPQFPQATGLRFRGAQTGAPGGPPRGQTQSQPPPSLSAQLDLLRQHAEAFSHSVARLGPGQQPAPHAHIPNHTPTEIPTTHASTPQTHSNISHAHNPGNTHTGSAGTTPFIRSRPGSVNGDNMSRSSSPHRAQPGNPARSRTETTIFHTSGFLPLQAHRLGANSPGSNMTVSHTASLRSEENRQVRLSAAIHQILTMESQMRGGTIPPIEELSRVRSQLYQLLDEQYRNPVAARDGLVEILLGRLGNIYSRADQLRMMRARSLPFSPQTNIMNTNNFSSVTPNAAHPSMYSLSGPSGYQAIVSTPSSTSGTANLSTSPSPALVQQTAGTPATPQLPQDVPPVRPGAAGVNHVVNQAVLQRRQRIVVGPINIARNIRRLWLFIRLYFFCYLLSEEGTWFRYFLVAFSIVTAILSETNVPQQFHRLVVDPLQRHLENLIPLEGQQRQQPLAQQPARNGQAAAAAAAADPINLANNIAGPQQPQPGVGAAGVNHTAAANLHGFRRVERAVALFIASLVPGVGERHIAARNAAEEAQRQREQEAAQQNEDETRGEEGAAPEAPQEGPPDQPPPVQIIDAAPH</sequence>
<evidence type="ECO:0000313" key="8">
    <source>
        <dbReference type="Proteomes" id="UP000224634"/>
    </source>
</evidence>
<dbReference type="InterPro" id="IPR029071">
    <property type="entry name" value="Ubiquitin-like_domsf"/>
</dbReference>
<dbReference type="AlphaFoldDB" id="A0A2B7XTS6"/>
<evidence type="ECO:0000313" key="7">
    <source>
        <dbReference type="EMBL" id="PGH12042.1"/>
    </source>
</evidence>
<evidence type="ECO:0000256" key="2">
    <source>
        <dbReference type="ARBA" id="ARBA00022692"/>
    </source>
</evidence>
<feature type="compositionally biased region" description="Polar residues" evidence="5">
    <location>
        <begin position="261"/>
        <end position="272"/>
    </location>
</feature>
<dbReference type="Gene3D" id="3.10.20.90">
    <property type="entry name" value="Phosphatidylinositol 3-kinase Catalytic Subunit, Chain A, domain 1"/>
    <property type="match status" value="1"/>
</dbReference>
<dbReference type="Pfam" id="PF00240">
    <property type="entry name" value="ubiquitin"/>
    <property type="match status" value="1"/>
</dbReference>
<evidence type="ECO:0000259" key="6">
    <source>
        <dbReference type="PROSITE" id="PS50053"/>
    </source>
</evidence>
<comment type="subcellular location">
    <subcellularLocation>
        <location evidence="1">Membrane</location>
    </subcellularLocation>
</comment>
<keyword evidence="3" id="KW-1133">Transmembrane helix</keyword>
<keyword evidence="8" id="KW-1185">Reference proteome</keyword>
<protein>
    <recommendedName>
        <fullName evidence="6">Ubiquitin-like domain-containing protein</fullName>
    </recommendedName>
</protein>
<feature type="region of interest" description="Disordered" evidence="5">
    <location>
        <begin position="110"/>
        <end position="178"/>
    </location>
</feature>
<dbReference type="SUPFAM" id="SSF54236">
    <property type="entry name" value="Ubiquitin-like"/>
    <property type="match status" value="1"/>
</dbReference>
<gene>
    <name evidence="7" type="ORF">AJ80_06861</name>
</gene>